<reference evidence="2" key="1">
    <citation type="journal article" date="2015" name="Nat. Genet.">
        <title>The pineapple genome and the evolution of CAM photosynthesis.</title>
        <authorList>
            <person name="Ming R."/>
            <person name="VanBuren R."/>
            <person name="Wai C.M."/>
            <person name="Tang H."/>
            <person name="Schatz M.C."/>
            <person name="Bowers J.E."/>
            <person name="Lyons E."/>
            <person name="Wang M.L."/>
            <person name="Chen J."/>
            <person name="Biggers E."/>
            <person name="Zhang J."/>
            <person name="Huang L."/>
            <person name="Zhang L."/>
            <person name="Miao W."/>
            <person name="Zhang J."/>
            <person name="Ye Z."/>
            <person name="Miao C."/>
            <person name="Lin Z."/>
            <person name="Wang H."/>
            <person name="Zhou H."/>
            <person name="Yim W.C."/>
            <person name="Priest H.D."/>
            <person name="Zheng C."/>
            <person name="Woodhouse M."/>
            <person name="Edger P.P."/>
            <person name="Guyot R."/>
            <person name="Guo H.B."/>
            <person name="Guo H."/>
            <person name="Zheng G."/>
            <person name="Singh R."/>
            <person name="Sharma A."/>
            <person name="Min X."/>
            <person name="Zheng Y."/>
            <person name="Lee H."/>
            <person name="Gurtowski J."/>
            <person name="Sedlazeck F.J."/>
            <person name="Harkess A."/>
            <person name="McKain M.R."/>
            <person name="Liao Z."/>
            <person name="Fang J."/>
            <person name="Liu J."/>
            <person name="Zhang X."/>
            <person name="Zhang Q."/>
            <person name="Hu W."/>
            <person name="Qin Y."/>
            <person name="Wang K."/>
            <person name="Chen L.Y."/>
            <person name="Shirley N."/>
            <person name="Lin Y.R."/>
            <person name="Liu L.Y."/>
            <person name="Hernandez A.G."/>
            <person name="Wright C.L."/>
            <person name="Bulone V."/>
            <person name="Tuskan G.A."/>
            <person name="Heath K."/>
            <person name="Zee F."/>
            <person name="Moore P.H."/>
            <person name="Sunkar R."/>
            <person name="Leebens-Mack J.H."/>
            <person name="Mockler T."/>
            <person name="Bennetzen J.L."/>
            <person name="Freeling M."/>
            <person name="Sankoff D."/>
            <person name="Paterson A.H."/>
            <person name="Zhu X."/>
            <person name="Yang X."/>
            <person name="Smith J.A."/>
            <person name="Cushman J.C."/>
            <person name="Paull R.E."/>
            <person name="Yu Q."/>
        </authorList>
    </citation>
    <scope>NUCLEOTIDE SEQUENCE [LARGE SCALE GENOMIC DNA]</scope>
    <source>
        <strain evidence="2">cv. F153</strain>
    </source>
</reference>
<evidence type="ECO:0000313" key="3">
    <source>
        <dbReference type="RefSeq" id="XP_020080646.1"/>
    </source>
</evidence>
<feature type="compositionally biased region" description="Gly residues" evidence="1">
    <location>
        <begin position="70"/>
        <end position="85"/>
    </location>
</feature>
<accession>A0A6P5EBK3</accession>
<feature type="region of interest" description="Disordered" evidence="1">
    <location>
        <begin position="130"/>
        <end position="154"/>
    </location>
</feature>
<reference evidence="3" key="2">
    <citation type="submission" date="2025-08" db="UniProtKB">
        <authorList>
            <consortium name="RefSeq"/>
        </authorList>
    </citation>
    <scope>IDENTIFICATION</scope>
    <source>
        <tissue evidence="3">Leaf</tissue>
    </source>
</reference>
<protein>
    <submittedName>
        <fullName evidence="3">Homeotic protein female sterile-like</fullName>
    </submittedName>
</protein>
<evidence type="ECO:0000313" key="2">
    <source>
        <dbReference type="Proteomes" id="UP000515123"/>
    </source>
</evidence>
<dbReference type="Proteomes" id="UP000515123">
    <property type="component" value="Unplaced"/>
</dbReference>
<dbReference type="RefSeq" id="XP_020080646.1">
    <property type="nucleotide sequence ID" value="XM_020225057.1"/>
</dbReference>
<name>A0A6P5EBK3_ANACO</name>
<proteinExistence type="predicted"/>
<gene>
    <name evidence="3" type="primary">LOC109704301</name>
</gene>
<feature type="region of interest" description="Disordered" evidence="1">
    <location>
        <begin position="69"/>
        <end position="89"/>
    </location>
</feature>
<sequence length="154" mass="14869">MARSSSAVARARLGLRVTAAAPKACDGGGSHSGRTRGCRRVTREVFKAVSSGGDAGEKGGCSAGAALGAARGGGDGCQGSGGGGSADPRWLAAAQAGNNAPRPRACPGWQQGAEAAVAAAAAACEAVTAGGDRLEESPEVGSKPEGVPEVRITL</sequence>
<organism evidence="2 3">
    <name type="scientific">Ananas comosus</name>
    <name type="common">Pineapple</name>
    <name type="synonym">Ananas ananas</name>
    <dbReference type="NCBI Taxonomy" id="4615"/>
    <lineage>
        <taxon>Eukaryota</taxon>
        <taxon>Viridiplantae</taxon>
        <taxon>Streptophyta</taxon>
        <taxon>Embryophyta</taxon>
        <taxon>Tracheophyta</taxon>
        <taxon>Spermatophyta</taxon>
        <taxon>Magnoliopsida</taxon>
        <taxon>Liliopsida</taxon>
        <taxon>Poales</taxon>
        <taxon>Bromeliaceae</taxon>
        <taxon>Bromelioideae</taxon>
        <taxon>Ananas</taxon>
    </lineage>
</organism>
<evidence type="ECO:0000256" key="1">
    <source>
        <dbReference type="SAM" id="MobiDB-lite"/>
    </source>
</evidence>
<dbReference type="GeneID" id="109704301"/>
<keyword evidence="2" id="KW-1185">Reference proteome</keyword>
<dbReference type="AlphaFoldDB" id="A0A6P5EBK3"/>